<dbReference type="EC" id="2.3.1.286" evidence="3"/>
<dbReference type="InterPro" id="IPR029035">
    <property type="entry name" value="DHS-like_NAD/FAD-binding_dom"/>
</dbReference>
<dbReference type="InterPro" id="IPR050134">
    <property type="entry name" value="NAD-dep_sirtuin_deacylases"/>
</dbReference>
<keyword evidence="3" id="KW-0963">Cytoplasm</keyword>
<feature type="binding site" evidence="3">
    <location>
        <position position="76"/>
    </location>
    <ligand>
        <name>substrate</name>
    </ligand>
</feature>
<feature type="binding site" evidence="3">
    <location>
        <begin position="244"/>
        <end position="246"/>
    </location>
    <ligand>
        <name>NAD(+)</name>
        <dbReference type="ChEBI" id="CHEBI:57540"/>
    </ligand>
</feature>
<dbReference type="HAMAP" id="MF_01121">
    <property type="entry name" value="Sirtuin_ClassIII"/>
    <property type="match status" value="1"/>
</dbReference>
<sequence>MDGTVGGGAQKADGGLAAALRAARRVVVLTGAGASAESGIPTFRDALTGLWERFDPARLATPEAFEADPGLVWGWYVWRREQIARCRTNPAHDAVTRLQRAVRARGGTVTVVTQNVDDLHERAGAEDVVHLHGAIAASRCSVCGAPAESEAAPETRAASDTAGPEIRTGGARIAPPACPVCGGPVRPSVVWFGEALPRGEWLRAEAAAARADLLLSVGTSSTVYPAAELPHTAARAGARIVQVNPSPTGLESIVRDDVRARAGAALPGLIDAAFGR</sequence>
<protein>
    <recommendedName>
        <fullName evidence="3">NAD-dependent protein deacylase</fullName>
        <ecNumber evidence="3">2.3.1.286</ecNumber>
    </recommendedName>
    <alternativeName>
        <fullName evidence="3">Regulatory protein SIR2 homolog</fullName>
    </alternativeName>
</protein>
<evidence type="ECO:0000259" key="5">
    <source>
        <dbReference type="PROSITE" id="PS50305"/>
    </source>
</evidence>
<dbReference type="NCBIfam" id="NF001753">
    <property type="entry name" value="PRK00481.1-3"/>
    <property type="match status" value="1"/>
</dbReference>
<name>A0ABP9CHZ6_9ACTN</name>
<dbReference type="InterPro" id="IPR027546">
    <property type="entry name" value="Sirtuin_class_III"/>
</dbReference>
<feature type="active site" description="Proton acceptor" evidence="3 4">
    <location>
        <position position="132"/>
    </location>
</feature>
<dbReference type="InterPro" id="IPR003000">
    <property type="entry name" value="Sirtuin"/>
</dbReference>
<reference evidence="7" key="1">
    <citation type="journal article" date="2019" name="Int. J. Syst. Evol. Microbiol.">
        <title>The Global Catalogue of Microorganisms (GCM) 10K type strain sequencing project: providing services to taxonomists for standard genome sequencing and annotation.</title>
        <authorList>
            <consortium name="The Broad Institute Genomics Platform"/>
            <consortium name="The Broad Institute Genome Sequencing Center for Infectious Disease"/>
            <person name="Wu L."/>
            <person name="Ma J."/>
        </authorList>
    </citation>
    <scope>NUCLEOTIDE SEQUENCE [LARGE SCALE GENOMIC DNA]</scope>
    <source>
        <strain evidence="7">JCM 18542</strain>
    </source>
</reference>
<feature type="binding site" evidence="3">
    <location>
        <begin position="218"/>
        <end position="220"/>
    </location>
    <ligand>
        <name>NAD(+)</name>
        <dbReference type="ChEBI" id="CHEBI:57540"/>
    </ligand>
</feature>
<dbReference type="PROSITE" id="PS50305">
    <property type="entry name" value="SIRTUIN"/>
    <property type="match status" value="1"/>
</dbReference>
<comment type="caution">
    <text evidence="3">Lacks conserved residue(s) required for the propagation of feature annotation.</text>
</comment>
<feature type="binding site" evidence="3 4">
    <location>
        <position position="140"/>
    </location>
    <ligand>
        <name>Zn(2+)</name>
        <dbReference type="ChEBI" id="CHEBI:29105"/>
    </ligand>
</feature>
<comment type="catalytic activity">
    <reaction evidence="3">
        <text>N(6)-succinyl-L-lysyl-[protein] + NAD(+) + H2O = 2''-O-succinyl-ADP-D-ribose + nicotinamide + L-lysyl-[protein]</text>
        <dbReference type="Rhea" id="RHEA:47668"/>
        <dbReference type="Rhea" id="RHEA-COMP:9752"/>
        <dbReference type="Rhea" id="RHEA-COMP:11877"/>
        <dbReference type="ChEBI" id="CHEBI:15377"/>
        <dbReference type="ChEBI" id="CHEBI:17154"/>
        <dbReference type="ChEBI" id="CHEBI:29969"/>
        <dbReference type="ChEBI" id="CHEBI:57540"/>
        <dbReference type="ChEBI" id="CHEBI:87830"/>
        <dbReference type="ChEBI" id="CHEBI:87832"/>
    </reaction>
</comment>
<accession>A0ABP9CHZ6</accession>
<keyword evidence="2 3" id="KW-0520">NAD</keyword>
<feature type="binding site" evidence="3 4">
    <location>
        <position position="181"/>
    </location>
    <ligand>
        <name>Zn(2+)</name>
        <dbReference type="ChEBI" id="CHEBI:29105"/>
    </ligand>
</feature>
<dbReference type="SUPFAM" id="SSF52467">
    <property type="entry name" value="DHS-like NAD/FAD-binding domain"/>
    <property type="match status" value="1"/>
</dbReference>
<comment type="subcellular location">
    <subcellularLocation>
        <location evidence="3">Cytoplasm</location>
    </subcellularLocation>
</comment>
<comment type="catalytic activity">
    <reaction evidence="3">
        <text>N(6)-acetyl-L-lysyl-[protein] + NAD(+) + H2O = 2''-O-acetyl-ADP-D-ribose + nicotinamide + L-lysyl-[protein]</text>
        <dbReference type="Rhea" id="RHEA:43636"/>
        <dbReference type="Rhea" id="RHEA-COMP:9752"/>
        <dbReference type="Rhea" id="RHEA-COMP:10731"/>
        <dbReference type="ChEBI" id="CHEBI:15377"/>
        <dbReference type="ChEBI" id="CHEBI:17154"/>
        <dbReference type="ChEBI" id="CHEBI:29969"/>
        <dbReference type="ChEBI" id="CHEBI:57540"/>
        <dbReference type="ChEBI" id="CHEBI:61930"/>
        <dbReference type="ChEBI" id="CHEBI:83767"/>
        <dbReference type="EC" id="2.3.1.286"/>
    </reaction>
</comment>
<comment type="similarity">
    <text evidence="3">Belongs to the sirtuin family. Class III subfamily.</text>
</comment>
<comment type="caution">
    <text evidence="6">The sequence shown here is derived from an EMBL/GenBank/DDBJ whole genome shotgun (WGS) entry which is preliminary data.</text>
</comment>
<keyword evidence="7" id="KW-1185">Reference proteome</keyword>
<comment type="cofactor">
    <cofactor evidence="3">
        <name>Zn(2+)</name>
        <dbReference type="ChEBI" id="CHEBI:29105"/>
    </cofactor>
    <text evidence="3">Binds 1 zinc ion per subunit.</text>
</comment>
<dbReference type="Gene3D" id="3.30.1600.10">
    <property type="entry name" value="SIR2/SIRT2 'Small Domain"/>
    <property type="match status" value="1"/>
</dbReference>
<evidence type="ECO:0000256" key="3">
    <source>
        <dbReference type="HAMAP-Rule" id="MF_01121"/>
    </source>
</evidence>
<proteinExistence type="inferred from homology"/>
<feature type="domain" description="Deacetylase sirtuin-type" evidence="5">
    <location>
        <begin position="1"/>
        <end position="276"/>
    </location>
</feature>
<evidence type="ECO:0000313" key="6">
    <source>
        <dbReference type="EMBL" id="GAA4809881.1"/>
    </source>
</evidence>
<gene>
    <name evidence="3" type="primary">cobB</name>
    <name evidence="6" type="ORF">GCM10023353_12520</name>
</gene>
<feature type="binding site" evidence="3">
    <location>
        <begin position="114"/>
        <end position="117"/>
    </location>
    <ligand>
        <name>NAD(+)</name>
        <dbReference type="ChEBI" id="CHEBI:57540"/>
    </ligand>
</feature>
<keyword evidence="3 4" id="KW-0862">Zinc</keyword>
<evidence type="ECO:0000256" key="4">
    <source>
        <dbReference type="PROSITE-ProRule" id="PRU00236"/>
    </source>
</evidence>
<organism evidence="6 7">
    <name type="scientific">Tomitella cavernea</name>
    <dbReference type="NCBI Taxonomy" id="1387982"/>
    <lineage>
        <taxon>Bacteria</taxon>
        <taxon>Bacillati</taxon>
        <taxon>Actinomycetota</taxon>
        <taxon>Actinomycetes</taxon>
        <taxon>Mycobacteriales</taxon>
        <taxon>Tomitella</taxon>
    </lineage>
</organism>
<dbReference type="Pfam" id="PF02146">
    <property type="entry name" value="SIR2"/>
    <property type="match status" value="1"/>
</dbReference>
<dbReference type="PANTHER" id="PTHR11085">
    <property type="entry name" value="NAD-DEPENDENT PROTEIN DEACYLASE SIRTUIN-5, MITOCHONDRIAL-RELATED"/>
    <property type="match status" value="1"/>
</dbReference>
<evidence type="ECO:0000256" key="2">
    <source>
        <dbReference type="ARBA" id="ARBA00023027"/>
    </source>
</evidence>
<feature type="binding site" evidence="3 4">
    <location>
        <position position="178"/>
    </location>
    <ligand>
        <name>Zn(2+)</name>
        <dbReference type="ChEBI" id="CHEBI:29105"/>
    </ligand>
</feature>
<feature type="binding site" evidence="3">
    <location>
        <position position="79"/>
    </location>
    <ligand>
        <name>substrate</name>
    </ligand>
</feature>
<dbReference type="InterPro" id="IPR026591">
    <property type="entry name" value="Sirtuin_cat_small_dom_sf"/>
</dbReference>
<dbReference type="Gene3D" id="3.40.50.1220">
    <property type="entry name" value="TPP-binding domain"/>
    <property type="match status" value="1"/>
</dbReference>
<comment type="function">
    <text evidence="3">NAD-dependent lysine deacetylase and desuccinylase that specifically removes acetyl and succinyl groups on target proteins. Modulates the activities of several proteins which are inactive in their acylated form.</text>
</comment>
<dbReference type="RefSeq" id="WP_345602180.1">
    <property type="nucleotide sequence ID" value="NZ_BAABKQ010000001.1"/>
</dbReference>
<evidence type="ECO:0000313" key="7">
    <source>
        <dbReference type="Proteomes" id="UP001500839"/>
    </source>
</evidence>
<keyword evidence="3 4" id="KW-0479">Metal-binding</keyword>
<evidence type="ECO:0000256" key="1">
    <source>
        <dbReference type="ARBA" id="ARBA00022679"/>
    </source>
</evidence>
<comment type="domain">
    <text evidence="3">2 residues (Tyr-76 and Arg-79) present in a large hydrophobic pocket are probably involved in substrate specificity. They are important for desuccinylation activity, but dispensable for deacetylation activity.</text>
</comment>
<feature type="binding site" evidence="3">
    <location>
        <position position="262"/>
    </location>
    <ligand>
        <name>NAD(+)</name>
        <dbReference type="ChEBI" id="CHEBI:57540"/>
    </ligand>
</feature>
<keyword evidence="1" id="KW-0808">Transferase</keyword>
<dbReference type="InterPro" id="IPR026590">
    <property type="entry name" value="Ssirtuin_cat_dom"/>
</dbReference>
<feature type="binding site" evidence="3 4">
    <location>
        <position position="143"/>
    </location>
    <ligand>
        <name>Zn(2+)</name>
        <dbReference type="ChEBI" id="CHEBI:29105"/>
    </ligand>
</feature>
<dbReference type="EMBL" id="BAABKQ010000001">
    <property type="protein sequence ID" value="GAA4809881.1"/>
    <property type="molecule type" value="Genomic_DNA"/>
</dbReference>
<dbReference type="PANTHER" id="PTHR11085:SF10">
    <property type="entry name" value="NAD-DEPENDENT PROTEIN DEACYLASE SIRTUIN-5, MITOCHONDRIAL-RELATED"/>
    <property type="match status" value="1"/>
</dbReference>
<dbReference type="Proteomes" id="UP001500839">
    <property type="component" value="Unassembled WGS sequence"/>
</dbReference>